<name>A0A6A6XMD3_9PLEO</name>
<evidence type="ECO:0000256" key="3">
    <source>
        <dbReference type="ARBA" id="ARBA00022771"/>
    </source>
</evidence>
<dbReference type="SMART" id="SM00355">
    <property type="entry name" value="ZnF_C2H2"/>
    <property type="match status" value="6"/>
</dbReference>
<dbReference type="GO" id="GO:0000977">
    <property type="term" value="F:RNA polymerase II transcription regulatory region sequence-specific DNA binding"/>
    <property type="evidence" value="ECO:0007669"/>
    <property type="project" value="TreeGrafter"/>
</dbReference>
<keyword evidence="3 5" id="KW-0863">Zinc-finger</keyword>
<evidence type="ECO:0000256" key="1">
    <source>
        <dbReference type="ARBA" id="ARBA00022723"/>
    </source>
</evidence>
<evidence type="ECO:0000256" key="5">
    <source>
        <dbReference type="PROSITE-ProRule" id="PRU00042"/>
    </source>
</evidence>
<dbReference type="PROSITE" id="PS00028">
    <property type="entry name" value="ZINC_FINGER_C2H2_1"/>
    <property type="match status" value="3"/>
</dbReference>
<gene>
    <name evidence="7" type="ORF">K505DRAFT_299062</name>
</gene>
<evidence type="ECO:0000313" key="7">
    <source>
        <dbReference type="EMBL" id="KAF2797085.1"/>
    </source>
</evidence>
<proteinExistence type="predicted"/>
<evidence type="ECO:0000256" key="2">
    <source>
        <dbReference type="ARBA" id="ARBA00022737"/>
    </source>
</evidence>
<dbReference type="OrthoDB" id="6077919at2759"/>
<dbReference type="AlphaFoldDB" id="A0A6A6XMD3"/>
<feature type="domain" description="C2H2-type" evidence="6">
    <location>
        <begin position="147"/>
        <end position="171"/>
    </location>
</feature>
<dbReference type="PROSITE" id="PS50157">
    <property type="entry name" value="ZINC_FINGER_C2H2_2"/>
    <property type="match status" value="2"/>
</dbReference>
<keyword evidence="1" id="KW-0479">Metal-binding</keyword>
<keyword evidence="4" id="KW-0862">Zinc</keyword>
<dbReference type="EMBL" id="MU001815">
    <property type="protein sequence ID" value="KAF2797085.1"/>
    <property type="molecule type" value="Genomic_DNA"/>
</dbReference>
<dbReference type="Proteomes" id="UP000799757">
    <property type="component" value="Unassembled WGS sequence"/>
</dbReference>
<dbReference type="PANTHER" id="PTHR24379:SF127">
    <property type="entry name" value="BLOODY FINGERS-RELATED"/>
    <property type="match status" value="1"/>
</dbReference>
<evidence type="ECO:0000259" key="6">
    <source>
        <dbReference type="PROSITE" id="PS50157"/>
    </source>
</evidence>
<reference evidence="7" key="1">
    <citation type="journal article" date="2020" name="Stud. Mycol.">
        <title>101 Dothideomycetes genomes: a test case for predicting lifestyles and emergence of pathogens.</title>
        <authorList>
            <person name="Haridas S."/>
            <person name="Albert R."/>
            <person name="Binder M."/>
            <person name="Bloem J."/>
            <person name="Labutti K."/>
            <person name="Salamov A."/>
            <person name="Andreopoulos B."/>
            <person name="Baker S."/>
            <person name="Barry K."/>
            <person name="Bills G."/>
            <person name="Bluhm B."/>
            <person name="Cannon C."/>
            <person name="Castanera R."/>
            <person name="Culley D."/>
            <person name="Daum C."/>
            <person name="Ezra D."/>
            <person name="Gonzalez J."/>
            <person name="Henrissat B."/>
            <person name="Kuo A."/>
            <person name="Liang C."/>
            <person name="Lipzen A."/>
            <person name="Lutzoni F."/>
            <person name="Magnuson J."/>
            <person name="Mondo S."/>
            <person name="Nolan M."/>
            <person name="Ohm R."/>
            <person name="Pangilinan J."/>
            <person name="Park H.-J."/>
            <person name="Ramirez L."/>
            <person name="Alfaro M."/>
            <person name="Sun H."/>
            <person name="Tritt A."/>
            <person name="Yoshinaga Y."/>
            <person name="Zwiers L.-H."/>
            <person name="Turgeon B."/>
            <person name="Goodwin S."/>
            <person name="Spatafora J."/>
            <person name="Crous P."/>
            <person name="Grigoriev I."/>
        </authorList>
    </citation>
    <scope>NUCLEOTIDE SEQUENCE</scope>
    <source>
        <strain evidence="7">CBS 109.77</strain>
    </source>
</reference>
<sequence length="411" mass="45818">MQYPHSSSSLKCFCGQEYYRAVDLEEHRTARGHFPSHRCGKHCEHPGLALNKSYASACGDCGKICENEKILNDHHIATGHCFCSECDLHFQFQTTFTLHRENEMHASEFKCCDCNIFFKDVHALTAHMTRRVHRKPKNETSVLAMGHVCSKCQRTFKSTESLEQHRQSVKHKPLSALSCPLGKGCRGNFTSPSALLHHLESGNCKSGMDRDKIYRIVQSCDEDGNILSRTALTPSISPIHPANSSSLCSETWMVSSDTQSEWSLLTPSLSEGSVGDSLEQWLMLEGGQTLFEERRSIDASFTPTLQCPICPKKKKRFATMLALQQHMNSPVHSAKIYHCPSNVFFASSSKTGEKKSREKHFSTLSGLSQHLESGACRGGKRAFLHCIDLIQGSLQRLGLGDMGVLSLNSHK</sequence>
<organism evidence="7 8">
    <name type="scientific">Melanomma pulvis-pyrius CBS 109.77</name>
    <dbReference type="NCBI Taxonomy" id="1314802"/>
    <lineage>
        <taxon>Eukaryota</taxon>
        <taxon>Fungi</taxon>
        <taxon>Dikarya</taxon>
        <taxon>Ascomycota</taxon>
        <taxon>Pezizomycotina</taxon>
        <taxon>Dothideomycetes</taxon>
        <taxon>Pleosporomycetidae</taxon>
        <taxon>Pleosporales</taxon>
        <taxon>Melanommataceae</taxon>
        <taxon>Melanomma</taxon>
    </lineage>
</organism>
<accession>A0A6A6XMD3</accession>
<dbReference type="Gene3D" id="3.30.160.60">
    <property type="entry name" value="Classic Zinc Finger"/>
    <property type="match status" value="1"/>
</dbReference>
<dbReference type="GO" id="GO:0000981">
    <property type="term" value="F:DNA-binding transcription factor activity, RNA polymerase II-specific"/>
    <property type="evidence" value="ECO:0007669"/>
    <property type="project" value="TreeGrafter"/>
</dbReference>
<feature type="domain" description="C2H2-type" evidence="6">
    <location>
        <begin position="109"/>
        <end position="138"/>
    </location>
</feature>
<dbReference type="PANTHER" id="PTHR24379">
    <property type="entry name" value="KRAB AND ZINC FINGER DOMAIN-CONTAINING"/>
    <property type="match status" value="1"/>
</dbReference>
<keyword evidence="2" id="KW-0677">Repeat</keyword>
<protein>
    <recommendedName>
        <fullName evidence="6">C2H2-type domain-containing protein</fullName>
    </recommendedName>
</protein>
<keyword evidence="8" id="KW-1185">Reference proteome</keyword>
<dbReference type="InterPro" id="IPR013087">
    <property type="entry name" value="Znf_C2H2_type"/>
</dbReference>
<evidence type="ECO:0000313" key="8">
    <source>
        <dbReference type="Proteomes" id="UP000799757"/>
    </source>
</evidence>
<evidence type="ECO:0000256" key="4">
    <source>
        <dbReference type="ARBA" id="ARBA00022833"/>
    </source>
</evidence>
<dbReference type="GO" id="GO:0008270">
    <property type="term" value="F:zinc ion binding"/>
    <property type="evidence" value="ECO:0007669"/>
    <property type="project" value="UniProtKB-KW"/>
</dbReference>
<dbReference type="GO" id="GO:0005634">
    <property type="term" value="C:nucleus"/>
    <property type="evidence" value="ECO:0007669"/>
    <property type="project" value="TreeGrafter"/>
</dbReference>